<evidence type="ECO:0000259" key="13">
    <source>
        <dbReference type="PROSITE" id="PS50885"/>
    </source>
</evidence>
<evidence type="ECO:0000256" key="10">
    <source>
        <dbReference type="ARBA" id="ARBA00023136"/>
    </source>
</evidence>
<evidence type="ECO:0000313" key="15">
    <source>
        <dbReference type="Proteomes" id="UP001500851"/>
    </source>
</evidence>
<dbReference type="SMART" id="SM00304">
    <property type="entry name" value="HAMP"/>
    <property type="match status" value="1"/>
</dbReference>
<dbReference type="Pfam" id="PF00512">
    <property type="entry name" value="HisKA"/>
    <property type="match status" value="1"/>
</dbReference>
<dbReference type="InterPro" id="IPR005467">
    <property type="entry name" value="His_kinase_dom"/>
</dbReference>
<dbReference type="PANTHER" id="PTHR45436">
    <property type="entry name" value="SENSOR HISTIDINE KINASE YKOH"/>
    <property type="match status" value="1"/>
</dbReference>
<dbReference type="SUPFAM" id="SSF158472">
    <property type="entry name" value="HAMP domain-like"/>
    <property type="match status" value="1"/>
</dbReference>
<dbReference type="InterPro" id="IPR050428">
    <property type="entry name" value="TCS_sensor_his_kinase"/>
</dbReference>
<dbReference type="SUPFAM" id="SSF55874">
    <property type="entry name" value="ATPase domain of HSP90 chaperone/DNA topoisomerase II/histidine kinase"/>
    <property type="match status" value="1"/>
</dbReference>
<dbReference type="InterPro" id="IPR003660">
    <property type="entry name" value="HAMP_dom"/>
</dbReference>
<evidence type="ECO:0000256" key="7">
    <source>
        <dbReference type="ARBA" id="ARBA00022777"/>
    </source>
</evidence>
<feature type="transmembrane region" description="Helical" evidence="11">
    <location>
        <begin position="162"/>
        <end position="188"/>
    </location>
</feature>
<evidence type="ECO:0000256" key="11">
    <source>
        <dbReference type="SAM" id="Phobius"/>
    </source>
</evidence>
<evidence type="ECO:0000256" key="9">
    <source>
        <dbReference type="ARBA" id="ARBA00023012"/>
    </source>
</evidence>
<keyword evidence="10 11" id="KW-0472">Membrane</keyword>
<comment type="subcellular location">
    <subcellularLocation>
        <location evidence="2">Cell membrane</location>
    </subcellularLocation>
</comment>
<accession>A0ABN2LT37</accession>
<dbReference type="SUPFAM" id="SSF47384">
    <property type="entry name" value="Homodimeric domain of signal transducing histidine kinase"/>
    <property type="match status" value="1"/>
</dbReference>
<keyword evidence="6 11" id="KW-0812">Transmembrane</keyword>
<dbReference type="InterPro" id="IPR003594">
    <property type="entry name" value="HATPase_dom"/>
</dbReference>
<dbReference type="PRINTS" id="PR00344">
    <property type="entry name" value="BCTRLSENSOR"/>
</dbReference>
<keyword evidence="15" id="KW-1185">Reference proteome</keyword>
<dbReference type="Pfam" id="PF02518">
    <property type="entry name" value="HATPase_c"/>
    <property type="match status" value="1"/>
</dbReference>
<dbReference type="Gene3D" id="1.10.287.130">
    <property type="match status" value="1"/>
</dbReference>
<dbReference type="InterPro" id="IPR003661">
    <property type="entry name" value="HisK_dim/P_dom"/>
</dbReference>
<comment type="catalytic activity">
    <reaction evidence="1">
        <text>ATP + protein L-histidine = ADP + protein N-phospho-L-histidine.</text>
        <dbReference type="EC" id="2.7.13.3"/>
    </reaction>
</comment>
<dbReference type="InterPro" id="IPR004358">
    <property type="entry name" value="Sig_transdc_His_kin-like_C"/>
</dbReference>
<dbReference type="SMART" id="SM00388">
    <property type="entry name" value="HisKA"/>
    <property type="match status" value="1"/>
</dbReference>
<evidence type="ECO:0000256" key="6">
    <source>
        <dbReference type="ARBA" id="ARBA00022692"/>
    </source>
</evidence>
<evidence type="ECO:0000256" key="5">
    <source>
        <dbReference type="ARBA" id="ARBA00022679"/>
    </source>
</evidence>
<keyword evidence="4" id="KW-0597">Phosphoprotein</keyword>
<dbReference type="Proteomes" id="UP001500851">
    <property type="component" value="Unassembled WGS sequence"/>
</dbReference>
<dbReference type="Pfam" id="PF00672">
    <property type="entry name" value="HAMP"/>
    <property type="match status" value="1"/>
</dbReference>
<feature type="domain" description="HAMP" evidence="13">
    <location>
        <begin position="185"/>
        <end position="238"/>
    </location>
</feature>
<keyword evidence="8 11" id="KW-1133">Transmembrane helix</keyword>
<organism evidence="14 15">
    <name type="scientific">Leucobacter iarius</name>
    <dbReference type="NCBI Taxonomy" id="333963"/>
    <lineage>
        <taxon>Bacteria</taxon>
        <taxon>Bacillati</taxon>
        <taxon>Actinomycetota</taxon>
        <taxon>Actinomycetes</taxon>
        <taxon>Micrococcales</taxon>
        <taxon>Microbacteriaceae</taxon>
        <taxon>Leucobacter</taxon>
    </lineage>
</organism>
<keyword evidence="5" id="KW-0808">Transferase</keyword>
<dbReference type="SMART" id="SM00387">
    <property type="entry name" value="HATPase_c"/>
    <property type="match status" value="1"/>
</dbReference>
<dbReference type="EMBL" id="BAAAOB010000005">
    <property type="protein sequence ID" value="GAA1798714.1"/>
    <property type="molecule type" value="Genomic_DNA"/>
</dbReference>
<dbReference type="GO" id="GO:0016301">
    <property type="term" value="F:kinase activity"/>
    <property type="evidence" value="ECO:0007669"/>
    <property type="project" value="UniProtKB-KW"/>
</dbReference>
<dbReference type="RefSeq" id="WP_344033430.1">
    <property type="nucleotide sequence ID" value="NZ_BAAAOB010000005.1"/>
</dbReference>
<dbReference type="CDD" id="cd00075">
    <property type="entry name" value="HATPase"/>
    <property type="match status" value="1"/>
</dbReference>
<dbReference type="PROSITE" id="PS50109">
    <property type="entry name" value="HIS_KIN"/>
    <property type="match status" value="1"/>
</dbReference>
<keyword evidence="9" id="KW-0902">Two-component regulatory system</keyword>
<proteinExistence type="predicted"/>
<evidence type="ECO:0000256" key="3">
    <source>
        <dbReference type="ARBA" id="ARBA00012438"/>
    </source>
</evidence>
<dbReference type="CDD" id="cd00082">
    <property type="entry name" value="HisKA"/>
    <property type="match status" value="1"/>
</dbReference>
<dbReference type="Gene3D" id="3.30.565.10">
    <property type="entry name" value="Histidine kinase-like ATPase, C-terminal domain"/>
    <property type="match status" value="1"/>
</dbReference>
<name>A0ABN2LT37_9MICO</name>
<sequence length="457" mass="49290">MRQRLILVLLIPMTVVLLVLAGAYAWSVARAVQEEVSGQQLGDLSYFQSGVRQALRAGSPDVVAGEMTRYSELYGTSIAVFDRSGALWASGGGRFDDLGGDLRGQIELALSGRRSDPGPPVLPWSMGELVAVEPVFDDGNVIGALFISANADRVRAEILTHWSVLAAACALTILLLLFAVVRLANWVLRPMLRVDRAMAAVERGERDARVSDDTGPPEMRRMIRMFNQMAEEIERVIQRQEAFAMNASHELRNPLGALLMRVEYLATGLDDSWEEDVEKTRAEGRRLTQILDALLGMARSGRQDSSFAAVDLVDLVASRIAAWAPVSADRGVSVELRGGARVLSLTDRTSVESAFDAVLDNALKFAPAGSAVEVTVERDAAGCGIAVRDHGPGLEPDELELVTSRFWRSPRDQNVPGSGLGLAIASDLLGDLNGGVQVQSPEGGGLRVVLRLPGEER</sequence>
<gene>
    <name evidence="14" type="ORF">GCM10009768_29710</name>
</gene>
<dbReference type="PROSITE" id="PS50885">
    <property type="entry name" value="HAMP"/>
    <property type="match status" value="1"/>
</dbReference>
<keyword evidence="7 14" id="KW-0418">Kinase</keyword>
<comment type="caution">
    <text evidence="14">The sequence shown here is derived from an EMBL/GenBank/DDBJ whole genome shotgun (WGS) entry which is preliminary data.</text>
</comment>
<reference evidence="14 15" key="1">
    <citation type="journal article" date="2019" name="Int. J. Syst. Evol. Microbiol.">
        <title>The Global Catalogue of Microorganisms (GCM) 10K type strain sequencing project: providing services to taxonomists for standard genome sequencing and annotation.</title>
        <authorList>
            <consortium name="The Broad Institute Genomics Platform"/>
            <consortium name="The Broad Institute Genome Sequencing Center for Infectious Disease"/>
            <person name="Wu L."/>
            <person name="Ma J."/>
        </authorList>
    </citation>
    <scope>NUCLEOTIDE SEQUENCE [LARGE SCALE GENOMIC DNA]</scope>
    <source>
        <strain evidence="14 15">JCM 14736</strain>
    </source>
</reference>
<dbReference type="PANTHER" id="PTHR45436:SF5">
    <property type="entry name" value="SENSOR HISTIDINE KINASE TRCS"/>
    <property type="match status" value="1"/>
</dbReference>
<evidence type="ECO:0000313" key="14">
    <source>
        <dbReference type="EMBL" id="GAA1798714.1"/>
    </source>
</evidence>
<evidence type="ECO:0000256" key="8">
    <source>
        <dbReference type="ARBA" id="ARBA00022989"/>
    </source>
</evidence>
<dbReference type="InterPro" id="IPR036097">
    <property type="entry name" value="HisK_dim/P_sf"/>
</dbReference>
<evidence type="ECO:0000256" key="2">
    <source>
        <dbReference type="ARBA" id="ARBA00004236"/>
    </source>
</evidence>
<evidence type="ECO:0000259" key="12">
    <source>
        <dbReference type="PROSITE" id="PS50109"/>
    </source>
</evidence>
<evidence type="ECO:0000256" key="1">
    <source>
        <dbReference type="ARBA" id="ARBA00000085"/>
    </source>
</evidence>
<feature type="domain" description="Histidine kinase" evidence="12">
    <location>
        <begin position="246"/>
        <end position="456"/>
    </location>
</feature>
<dbReference type="InterPro" id="IPR036890">
    <property type="entry name" value="HATPase_C_sf"/>
</dbReference>
<dbReference type="CDD" id="cd06225">
    <property type="entry name" value="HAMP"/>
    <property type="match status" value="1"/>
</dbReference>
<protein>
    <recommendedName>
        <fullName evidence="3">histidine kinase</fullName>
        <ecNumber evidence="3">2.7.13.3</ecNumber>
    </recommendedName>
</protein>
<evidence type="ECO:0000256" key="4">
    <source>
        <dbReference type="ARBA" id="ARBA00022553"/>
    </source>
</evidence>
<dbReference type="Gene3D" id="6.10.340.10">
    <property type="match status" value="1"/>
</dbReference>
<dbReference type="EC" id="2.7.13.3" evidence="3"/>